<accession>A0A9B0WFA1</accession>
<evidence type="ECO:0000313" key="7">
    <source>
        <dbReference type="RefSeq" id="XP_006833687.1"/>
    </source>
</evidence>
<organism evidence="6 7">
    <name type="scientific">Chrysochloris asiatica</name>
    <name type="common">Cape golden mole</name>
    <dbReference type="NCBI Taxonomy" id="185453"/>
    <lineage>
        <taxon>Eukaryota</taxon>
        <taxon>Metazoa</taxon>
        <taxon>Chordata</taxon>
        <taxon>Craniata</taxon>
        <taxon>Vertebrata</taxon>
        <taxon>Euteleostomi</taxon>
        <taxon>Mammalia</taxon>
        <taxon>Eutheria</taxon>
        <taxon>Afrotheria</taxon>
        <taxon>Chrysochloridae</taxon>
        <taxon>Chrysochlorinae</taxon>
        <taxon>Chrysochloris</taxon>
    </lineage>
</organism>
<evidence type="ECO:0000256" key="3">
    <source>
        <dbReference type="ARBA" id="ARBA00023157"/>
    </source>
</evidence>
<dbReference type="GO" id="GO:0005615">
    <property type="term" value="C:extracellular space"/>
    <property type="evidence" value="ECO:0007669"/>
    <property type="project" value="UniProtKB-KW"/>
</dbReference>
<dbReference type="OrthoDB" id="9447832at2759"/>
<dbReference type="GO" id="GO:0048020">
    <property type="term" value="F:CCR chemokine receptor binding"/>
    <property type="evidence" value="ECO:0007669"/>
    <property type="project" value="TreeGrafter"/>
</dbReference>
<proteinExistence type="inferred from homology"/>
<dbReference type="PANTHER" id="PTHR12015:SF77">
    <property type="entry name" value="C-C MOTIF CHEMOKINE 15"/>
    <property type="match status" value="1"/>
</dbReference>
<keyword evidence="4" id="KW-0145">Chemotaxis</keyword>
<feature type="domain" description="Chemokine interleukin-8-like" evidence="5">
    <location>
        <begin position="30"/>
        <end position="88"/>
    </location>
</feature>
<name>A0A9B0WFA1_CHRAS</name>
<evidence type="ECO:0000259" key="5">
    <source>
        <dbReference type="SMART" id="SM00199"/>
    </source>
</evidence>
<keyword evidence="4" id="KW-0964">Secreted</keyword>
<dbReference type="Pfam" id="PF00048">
    <property type="entry name" value="IL8"/>
    <property type="match status" value="1"/>
</dbReference>
<evidence type="ECO:0000256" key="1">
    <source>
        <dbReference type="ARBA" id="ARBA00010868"/>
    </source>
</evidence>
<dbReference type="SUPFAM" id="SSF54117">
    <property type="entry name" value="Interleukin 8-like chemokines"/>
    <property type="match status" value="1"/>
</dbReference>
<feature type="signal peptide" evidence="4">
    <location>
        <begin position="1"/>
        <end position="20"/>
    </location>
</feature>
<protein>
    <recommendedName>
        <fullName evidence="4">C-C motif chemokine</fullName>
    </recommendedName>
</protein>
<dbReference type="GO" id="GO:0006954">
    <property type="term" value="P:inflammatory response"/>
    <property type="evidence" value="ECO:0007669"/>
    <property type="project" value="TreeGrafter"/>
</dbReference>
<dbReference type="InterPro" id="IPR036048">
    <property type="entry name" value="Interleukin_8-like_sf"/>
</dbReference>
<dbReference type="InterPro" id="IPR000827">
    <property type="entry name" value="Chemokine_CC_CS"/>
</dbReference>
<reference evidence="7" key="1">
    <citation type="submission" date="2025-08" db="UniProtKB">
        <authorList>
            <consortium name="RefSeq"/>
        </authorList>
    </citation>
    <scope>IDENTIFICATION</scope>
    <source>
        <tissue evidence="7">Spleen</tissue>
    </source>
</reference>
<dbReference type="GeneID" id="102836118"/>
<dbReference type="SMART" id="SM00199">
    <property type="entry name" value="SCY"/>
    <property type="match status" value="1"/>
</dbReference>
<dbReference type="InterPro" id="IPR039809">
    <property type="entry name" value="Chemokine_b/g/d"/>
</dbReference>
<keyword evidence="2 4" id="KW-0202">Cytokine</keyword>
<gene>
    <name evidence="7" type="primary">CCL15</name>
</gene>
<dbReference type="PROSITE" id="PS00472">
    <property type="entry name" value="SMALL_CYTOKINES_CC"/>
    <property type="match status" value="1"/>
</dbReference>
<evidence type="ECO:0000256" key="4">
    <source>
        <dbReference type="RuleBase" id="RU361150"/>
    </source>
</evidence>
<evidence type="ECO:0000256" key="2">
    <source>
        <dbReference type="ARBA" id="ARBA00022514"/>
    </source>
</evidence>
<dbReference type="GO" id="GO:0008009">
    <property type="term" value="F:chemokine activity"/>
    <property type="evidence" value="ECO:0007669"/>
    <property type="project" value="InterPro"/>
</dbReference>
<comment type="subcellular location">
    <subcellularLocation>
        <location evidence="4">Secreted</location>
    </subcellularLocation>
</comment>
<dbReference type="PANTHER" id="PTHR12015">
    <property type="entry name" value="SMALL INDUCIBLE CYTOKINE A"/>
    <property type="match status" value="1"/>
</dbReference>
<comment type="similarity">
    <text evidence="1 4">Belongs to the intercrine beta (chemokine CC) family.</text>
</comment>
<dbReference type="GO" id="GO:0030335">
    <property type="term" value="P:positive regulation of cell migration"/>
    <property type="evidence" value="ECO:0007669"/>
    <property type="project" value="TreeGrafter"/>
</dbReference>
<dbReference type="AlphaFoldDB" id="A0A9B0WFA1"/>
<evidence type="ECO:0000313" key="6">
    <source>
        <dbReference type="Proteomes" id="UP000504623"/>
    </source>
</evidence>
<dbReference type="CDD" id="cd00272">
    <property type="entry name" value="Chemokine_CC"/>
    <property type="match status" value="1"/>
</dbReference>
<dbReference type="Gene3D" id="2.40.50.40">
    <property type="match status" value="1"/>
</dbReference>
<keyword evidence="4" id="KW-0732">Signal</keyword>
<keyword evidence="3" id="KW-1015">Disulfide bond</keyword>
<dbReference type="Proteomes" id="UP000504623">
    <property type="component" value="Unplaced"/>
</dbReference>
<dbReference type="CTD" id="6359"/>
<dbReference type="RefSeq" id="XP_006833687.1">
    <property type="nucleotide sequence ID" value="XM_006833624.1"/>
</dbReference>
<dbReference type="FunFam" id="2.40.50.40:FF:000002">
    <property type="entry name" value="C-C motif chemokine"/>
    <property type="match status" value="1"/>
</dbReference>
<keyword evidence="6" id="KW-1185">Reference proteome</keyword>
<dbReference type="GO" id="GO:0070098">
    <property type="term" value="P:chemokine-mediated signaling pathway"/>
    <property type="evidence" value="ECO:0007669"/>
    <property type="project" value="TreeGrafter"/>
</dbReference>
<sequence length="90" mass="10390">MKVSVAILSFLILAVDLGSQVQIKDGFYHPVECCYSYITRNIPCAFMTEYFDTSSWCPRPGIIFLTKRGKQICVDPNSRHFQYCMERLTP</sequence>
<dbReference type="GO" id="GO:0061844">
    <property type="term" value="P:antimicrobial humoral immune response mediated by antimicrobial peptide"/>
    <property type="evidence" value="ECO:0007669"/>
    <property type="project" value="TreeGrafter"/>
</dbReference>
<dbReference type="InterPro" id="IPR001811">
    <property type="entry name" value="Chemokine_IL8-like_dom"/>
</dbReference>
<feature type="chain" id="PRO_5039746834" description="C-C motif chemokine" evidence="4">
    <location>
        <begin position="21"/>
        <end position="90"/>
    </location>
</feature>